<name>A0ACB7G0Z5_MANES</name>
<dbReference type="EMBL" id="CM004404">
    <property type="protein sequence ID" value="KAG8633591.1"/>
    <property type="molecule type" value="Genomic_DNA"/>
</dbReference>
<proteinExistence type="predicted"/>
<dbReference type="Proteomes" id="UP000091857">
    <property type="component" value="Chromosome 18"/>
</dbReference>
<keyword evidence="2" id="KW-1185">Reference proteome</keyword>
<reference evidence="2" key="1">
    <citation type="journal article" date="2016" name="Nat. Biotechnol.">
        <title>Sequencing wild and cultivated cassava and related species reveals extensive interspecific hybridization and genetic diversity.</title>
        <authorList>
            <person name="Bredeson J.V."/>
            <person name="Lyons J.B."/>
            <person name="Prochnik S.E."/>
            <person name="Wu G.A."/>
            <person name="Ha C.M."/>
            <person name="Edsinger-Gonzales E."/>
            <person name="Grimwood J."/>
            <person name="Schmutz J."/>
            <person name="Rabbi I.Y."/>
            <person name="Egesi C."/>
            <person name="Nauluvula P."/>
            <person name="Lebot V."/>
            <person name="Ndunguru J."/>
            <person name="Mkamilo G."/>
            <person name="Bart R.S."/>
            <person name="Setter T.L."/>
            <person name="Gleadow R.M."/>
            <person name="Kulakow P."/>
            <person name="Ferguson M.E."/>
            <person name="Rounsley S."/>
            <person name="Rokhsar D.S."/>
        </authorList>
    </citation>
    <scope>NUCLEOTIDE SEQUENCE [LARGE SCALE GENOMIC DNA]</scope>
    <source>
        <strain evidence="2">cv. AM560-2</strain>
    </source>
</reference>
<organism evidence="1 2">
    <name type="scientific">Manihot esculenta</name>
    <name type="common">Cassava</name>
    <name type="synonym">Jatropha manihot</name>
    <dbReference type="NCBI Taxonomy" id="3983"/>
    <lineage>
        <taxon>Eukaryota</taxon>
        <taxon>Viridiplantae</taxon>
        <taxon>Streptophyta</taxon>
        <taxon>Embryophyta</taxon>
        <taxon>Tracheophyta</taxon>
        <taxon>Spermatophyta</taxon>
        <taxon>Magnoliopsida</taxon>
        <taxon>eudicotyledons</taxon>
        <taxon>Gunneridae</taxon>
        <taxon>Pentapetalae</taxon>
        <taxon>rosids</taxon>
        <taxon>fabids</taxon>
        <taxon>Malpighiales</taxon>
        <taxon>Euphorbiaceae</taxon>
        <taxon>Crotonoideae</taxon>
        <taxon>Manihoteae</taxon>
        <taxon>Manihot</taxon>
    </lineage>
</organism>
<gene>
    <name evidence="1" type="ORF">MANES_18G119900v8</name>
</gene>
<evidence type="ECO:0000313" key="2">
    <source>
        <dbReference type="Proteomes" id="UP000091857"/>
    </source>
</evidence>
<sequence length="400" mass="44783">MDAASSSCSSTPASESSITYYDFLNKMRNLASLDLVRSIKSFIVSFSFYTANPENDGQRVQEFFSTMEAAIIDHPLWAGAANEEVDCAMEGLEKYVMTKLFSRTFAASPEDVKIDREIYEKIQLLQTFLRPEHLDIPKILQNEAAWLLAEKELLKINAFKAPREKLLCIMSCCRVINNLLLNASISENHALGGADDFLPVLIYVTIKANPPQLHSNLKFIQLYRRQAKLISEAAYYFTNLVSAKSFIVDLTAKSISMDEIEFEQSMQAARLANKESQVEPSSRSYEMTDLGAETCPGTSTSMDDRETIMNGTSHYPYMEAEAGELTVKDVEKLLSLYKDVVTKYTSLCSAVRRISESGKVPSVPIFRETNPFFSQVEGKSEGTDLSVDLKGEQNGKQICK</sequence>
<accession>A0ACB7G0Z5</accession>
<protein>
    <submittedName>
        <fullName evidence="1">Uncharacterized protein</fullName>
    </submittedName>
</protein>
<comment type="caution">
    <text evidence="1">The sequence shown here is derived from an EMBL/GenBank/DDBJ whole genome shotgun (WGS) entry which is preliminary data.</text>
</comment>
<evidence type="ECO:0000313" key="1">
    <source>
        <dbReference type="EMBL" id="KAG8633591.1"/>
    </source>
</evidence>